<dbReference type="STRING" id="2594813.A0A395MCF2"/>
<dbReference type="CDD" id="cd04301">
    <property type="entry name" value="NAT_SF"/>
    <property type="match status" value="1"/>
</dbReference>
<name>A0A395MCF2_9HYPO</name>
<evidence type="ECO:0000313" key="4">
    <source>
        <dbReference type="Proteomes" id="UP000265631"/>
    </source>
</evidence>
<dbReference type="OrthoDB" id="9975416at2759"/>
<dbReference type="InterPro" id="IPR000182">
    <property type="entry name" value="GNAT_dom"/>
</dbReference>
<organism evidence="3 4">
    <name type="scientific">Fusarium flagelliforme</name>
    <dbReference type="NCBI Taxonomy" id="2675880"/>
    <lineage>
        <taxon>Eukaryota</taxon>
        <taxon>Fungi</taxon>
        <taxon>Dikarya</taxon>
        <taxon>Ascomycota</taxon>
        <taxon>Pezizomycotina</taxon>
        <taxon>Sordariomycetes</taxon>
        <taxon>Hypocreomycetidae</taxon>
        <taxon>Hypocreales</taxon>
        <taxon>Nectriaceae</taxon>
        <taxon>Fusarium</taxon>
        <taxon>Fusarium incarnatum-equiseti species complex</taxon>
    </lineage>
</organism>
<feature type="domain" description="N-acetyltransferase" evidence="2">
    <location>
        <begin position="9"/>
        <end position="179"/>
    </location>
</feature>
<gene>
    <name evidence="3" type="ORF">FIE12Z_10215</name>
</gene>
<dbReference type="Pfam" id="PF00583">
    <property type="entry name" value="Acetyltransf_1"/>
    <property type="match status" value="1"/>
</dbReference>
<dbReference type="PANTHER" id="PTHR13947">
    <property type="entry name" value="GNAT FAMILY N-ACETYLTRANSFERASE"/>
    <property type="match status" value="1"/>
</dbReference>
<dbReference type="Gene3D" id="3.40.630.30">
    <property type="match status" value="1"/>
</dbReference>
<protein>
    <submittedName>
        <fullName evidence="3">Gnat family acetyltransferase</fullName>
    </submittedName>
</protein>
<evidence type="ECO:0000313" key="3">
    <source>
        <dbReference type="EMBL" id="RFN45545.1"/>
    </source>
</evidence>
<dbReference type="AlphaFoldDB" id="A0A395MCF2"/>
<dbReference type="Proteomes" id="UP000265631">
    <property type="component" value="Unassembled WGS sequence"/>
</dbReference>
<dbReference type="InterPro" id="IPR016181">
    <property type="entry name" value="Acyl_CoA_acyltransferase"/>
</dbReference>
<keyword evidence="4" id="KW-1185">Reference proteome</keyword>
<proteinExistence type="predicted"/>
<evidence type="ECO:0000259" key="2">
    <source>
        <dbReference type="PROSITE" id="PS51186"/>
    </source>
</evidence>
<dbReference type="SUPFAM" id="SSF55729">
    <property type="entry name" value="Acyl-CoA N-acyltransferases (Nat)"/>
    <property type="match status" value="1"/>
</dbReference>
<reference evidence="3 4" key="1">
    <citation type="journal article" date="2018" name="PLoS Pathog.">
        <title>Evolution of structural diversity of trichothecenes, a family of toxins produced by plant pathogenic and entomopathogenic fungi.</title>
        <authorList>
            <person name="Proctor R.H."/>
            <person name="McCormick S.P."/>
            <person name="Kim H.S."/>
            <person name="Cardoza R.E."/>
            <person name="Stanley A.M."/>
            <person name="Lindo L."/>
            <person name="Kelly A."/>
            <person name="Brown D.W."/>
            <person name="Lee T."/>
            <person name="Vaughan M.M."/>
            <person name="Alexander N.J."/>
            <person name="Busman M."/>
            <person name="Gutierrez S."/>
        </authorList>
    </citation>
    <scope>NUCLEOTIDE SEQUENCE [LARGE SCALE GENOMIC DNA]</scope>
    <source>
        <strain evidence="3 4">NRRL 13405</strain>
    </source>
</reference>
<dbReference type="EMBL" id="PXXK01000349">
    <property type="protein sequence ID" value="RFN45545.1"/>
    <property type="molecule type" value="Genomic_DNA"/>
</dbReference>
<keyword evidence="1 3" id="KW-0808">Transferase</keyword>
<dbReference type="PANTHER" id="PTHR13947:SF37">
    <property type="entry name" value="LD18367P"/>
    <property type="match status" value="1"/>
</dbReference>
<comment type="caution">
    <text evidence="3">The sequence shown here is derived from an EMBL/GenBank/DDBJ whole genome shotgun (WGS) entry which is preliminary data.</text>
</comment>
<dbReference type="InterPro" id="IPR050769">
    <property type="entry name" value="NAT_camello-type"/>
</dbReference>
<evidence type="ECO:0000256" key="1">
    <source>
        <dbReference type="ARBA" id="ARBA00022679"/>
    </source>
</evidence>
<accession>A0A395MCF2</accession>
<sequence>MTGQSSKPVSIRLAIPSDAGVIANLGAHVFTVTFGHSVEPHELTAFLQESYTKEAILTDINDPNKDVIIATSPENEFLGFAYLTRGSTEPCVENLEKTVELQRIYVRPESHGAGVGKALGKAIEDMAREQGFRNLWLGVWEENHIATRAYERWGYEKVGHHDFTIGSIVQTDDIMVKPL</sequence>
<dbReference type="GO" id="GO:0008080">
    <property type="term" value="F:N-acetyltransferase activity"/>
    <property type="evidence" value="ECO:0007669"/>
    <property type="project" value="InterPro"/>
</dbReference>
<dbReference type="PROSITE" id="PS51186">
    <property type="entry name" value="GNAT"/>
    <property type="match status" value="1"/>
</dbReference>